<name>A0A7R8W9V4_9CRUS</name>
<dbReference type="AlphaFoldDB" id="A0A7R8W9V4"/>
<dbReference type="InterPro" id="IPR008271">
    <property type="entry name" value="Ser/Thr_kinase_AS"/>
</dbReference>
<dbReference type="GO" id="GO:0005524">
    <property type="term" value="F:ATP binding"/>
    <property type="evidence" value="ECO:0007669"/>
    <property type="project" value="UniProtKB-KW"/>
</dbReference>
<feature type="domain" description="Protein kinase" evidence="6">
    <location>
        <begin position="1"/>
        <end position="186"/>
    </location>
</feature>
<dbReference type="Gene3D" id="1.10.510.10">
    <property type="entry name" value="Transferase(Phosphotransferase) domain 1"/>
    <property type="match status" value="1"/>
</dbReference>
<dbReference type="InterPro" id="IPR000719">
    <property type="entry name" value="Prot_kinase_dom"/>
</dbReference>
<keyword evidence="5" id="KW-0067">ATP-binding</keyword>
<dbReference type="GO" id="GO:0000226">
    <property type="term" value="P:microtubule cytoskeleton organization"/>
    <property type="evidence" value="ECO:0007669"/>
    <property type="project" value="TreeGrafter"/>
</dbReference>
<dbReference type="Pfam" id="PF00069">
    <property type="entry name" value="Pkinase"/>
    <property type="match status" value="1"/>
</dbReference>
<evidence type="ECO:0000256" key="1">
    <source>
        <dbReference type="ARBA" id="ARBA00022527"/>
    </source>
</evidence>
<keyword evidence="3" id="KW-0547">Nucleotide-binding</keyword>
<protein>
    <recommendedName>
        <fullName evidence="6">Protein kinase domain-containing protein</fullName>
    </recommendedName>
</protein>
<proteinExistence type="predicted"/>
<evidence type="ECO:0000256" key="4">
    <source>
        <dbReference type="ARBA" id="ARBA00022777"/>
    </source>
</evidence>
<dbReference type="FunFam" id="1.10.510.10:FF:000571">
    <property type="entry name" value="Maternal embryonic leucine zipper kinase"/>
    <property type="match status" value="1"/>
</dbReference>
<organism evidence="7">
    <name type="scientific">Cyprideis torosa</name>
    <dbReference type="NCBI Taxonomy" id="163714"/>
    <lineage>
        <taxon>Eukaryota</taxon>
        <taxon>Metazoa</taxon>
        <taxon>Ecdysozoa</taxon>
        <taxon>Arthropoda</taxon>
        <taxon>Crustacea</taxon>
        <taxon>Oligostraca</taxon>
        <taxon>Ostracoda</taxon>
        <taxon>Podocopa</taxon>
        <taxon>Podocopida</taxon>
        <taxon>Cytherocopina</taxon>
        <taxon>Cytheroidea</taxon>
        <taxon>Cytherideidae</taxon>
        <taxon>Cyprideis</taxon>
    </lineage>
</organism>
<dbReference type="GO" id="GO:0005737">
    <property type="term" value="C:cytoplasm"/>
    <property type="evidence" value="ECO:0007669"/>
    <property type="project" value="TreeGrafter"/>
</dbReference>
<dbReference type="PANTHER" id="PTHR24346:SF82">
    <property type="entry name" value="KP78A-RELATED"/>
    <property type="match status" value="1"/>
</dbReference>
<keyword evidence="2" id="KW-0808">Transferase</keyword>
<dbReference type="PROSITE" id="PS50011">
    <property type="entry name" value="PROTEIN_KINASE_DOM"/>
    <property type="match status" value="1"/>
</dbReference>
<gene>
    <name evidence="7" type="ORF">CTOB1V02_LOCUS2925</name>
</gene>
<dbReference type="OrthoDB" id="541276at2759"/>
<keyword evidence="1" id="KW-0723">Serine/threonine-protein kinase</keyword>
<reference evidence="7" key="1">
    <citation type="submission" date="2020-11" db="EMBL/GenBank/DDBJ databases">
        <authorList>
            <person name="Tran Van P."/>
        </authorList>
    </citation>
    <scope>NUCLEOTIDE SEQUENCE</scope>
</reference>
<evidence type="ECO:0000256" key="5">
    <source>
        <dbReference type="ARBA" id="ARBA00022840"/>
    </source>
</evidence>
<evidence type="ECO:0000313" key="7">
    <source>
        <dbReference type="EMBL" id="CAD7224976.1"/>
    </source>
</evidence>
<evidence type="ECO:0000256" key="3">
    <source>
        <dbReference type="ARBA" id="ARBA00022741"/>
    </source>
</evidence>
<keyword evidence="4" id="KW-0418">Kinase</keyword>
<dbReference type="SMART" id="SM00220">
    <property type="entry name" value="S_TKc"/>
    <property type="match status" value="1"/>
</dbReference>
<dbReference type="GO" id="GO:0050321">
    <property type="term" value="F:tau-protein kinase activity"/>
    <property type="evidence" value="ECO:0007669"/>
    <property type="project" value="TreeGrafter"/>
</dbReference>
<dbReference type="InterPro" id="IPR011009">
    <property type="entry name" value="Kinase-like_dom_sf"/>
</dbReference>
<sequence length="214" mass="24551">MRLAEEGDLLDWIIKHGVLTENEARIWFRQILNALTYLHGRGFAHRDLKCENILITKHLNLKLADFGFCRSCIDAKTGEKLHSRTFCGSLAYAAPELIRGEPYEPRGADVWSSGVILYITLNGKLPFTDYDRASLMTEQITGAWSSRMRAGLSISPALFDLLMRLLTWEYTRRPSAEWVYRKHPWMTSSKPLDRSSQDSSGRDLLADIFNRRAL</sequence>
<dbReference type="PROSITE" id="PS00108">
    <property type="entry name" value="PROTEIN_KINASE_ST"/>
    <property type="match status" value="1"/>
</dbReference>
<accession>A0A7R8W9V4</accession>
<dbReference type="GO" id="GO:0035556">
    <property type="term" value="P:intracellular signal transduction"/>
    <property type="evidence" value="ECO:0007669"/>
    <property type="project" value="TreeGrafter"/>
</dbReference>
<dbReference type="SUPFAM" id="SSF56112">
    <property type="entry name" value="Protein kinase-like (PK-like)"/>
    <property type="match status" value="1"/>
</dbReference>
<evidence type="ECO:0000256" key="2">
    <source>
        <dbReference type="ARBA" id="ARBA00022679"/>
    </source>
</evidence>
<evidence type="ECO:0000259" key="6">
    <source>
        <dbReference type="PROSITE" id="PS50011"/>
    </source>
</evidence>
<dbReference type="PANTHER" id="PTHR24346">
    <property type="entry name" value="MAP/MICROTUBULE AFFINITY-REGULATING KINASE"/>
    <property type="match status" value="1"/>
</dbReference>
<dbReference type="EMBL" id="OB660478">
    <property type="protein sequence ID" value="CAD7224976.1"/>
    <property type="molecule type" value="Genomic_DNA"/>
</dbReference>